<dbReference type="EMBL" id="JH668399">
    <property type="protein sequence ID" value="KAG6451066.1"/>
    <property type="molecule type" value="Genomic_DNA"/>
</dbReference>
<dbReference type="EMBL" id="JH668399">
    <property type="protein sequence ID" value="KAG6451065.1"/>
    <property type="molecule type" value="Genomic_DNA"/>
</dbReference>
<dbReference type="Pfam" id="PF07841">
    <property type="entry name" value="DM4_12"/>
    <property type="match status" value="1"/>
</dbReference>
<keyword evidence="1" id="KW-0812">Transmembrane</keyword>
<feature type="transmembrane region" description="Helical" evidence="1">
    <location>
        <begin position="6"/>
        <end position="25"/>
    </location>
</feature>
<organism evidence="2 3">
    <name type="scientific">Manduca sexta</name>
    <name type="common">Tobacco hawkmoth</name>
    <name type="synonym">Tobacco hornworm</name>
    <dbReference type="NCBI Taxonomy" id="7130"/>
    <lineage>
        <taxon>Eukaryota</taxon>
        <taxon>Metazoa</taxon>
        <taxon>Ecdysozoa</taxon>
        <taxon>Arthropoda</taxon>
        <taxon>Hexapoda</taxon>
        <taxon>Insecta</taxon>
        <taxon>Pterygota</taxon>
        <taxon>Neoptera</taxon>
        <taxon>Endopterygota</taxon>
        <taxon>Lepidoptera</taxon>
        <taxon>Glossata</taxon>
        <taxon>Ditrysia</taxon>
        <taxon>Bombycoidea</taxon>
        <taxon>Sphingidae</taxon>
        <taxon>Sphinginae</taxon>
        <taxon>Sphingini</taxon>
        <taxon>Manduca</taxon>
    </lineage>
</organism>
<dbReference type="OrthoDB" id="7526931at2759"/>
<dbReference type="Proteomes" id="UP000791440">
    <property type="component" value="Unassembled WGS sequence"/>
</dbReference>
<dbReference type="AlphaFoldDB" id="A0A921Z418"/>
<comment type="caution">
    <text evidence="2">The sequence shown here is derived from an EMBL/GenBank/DDBJ whole genome shotgun (WGS) entry which is preliminary data.</text>
</comment>
<protein>
    <submittedName>
        <fullName evidence="2">Uncharacterized protein</fullName>
    </submittedName>
</protein>
<keyword evidence="3" id="KW-1185">Reference proteome</keyword>
<keyword evidence="1" id="KW-1133">Transmembrane helix</keyword>
<reference evidence="2" key="1">
    <citation type="journal article" date="2016" name="Insect Biochem. Mol. Biol.">
        <title>Multifaceted biological insights from a draft genome sequence of the tobacco hornworm moth, Manduca sexta.</title>
        <authorList>
            <person name="Kanost M.R."/>
            <person name="Arrese E.L."/>
            <person name="Cao X."/>
            <person name="Chen Y.R."/>
            <person name="Chellapilla S."/>
            <person name="Goldsmith M.R."/>
            <person name="Grosse-Wilde E."/>
            <person name="Heckel D.G."/>
            <person name="Herndon N."/>
            <person name="Jiang H."/>
            <person name="Papanicolaou A."/>
            <person name="Qu J."/>
            <person name="Soulages J.L."/>
            <person name="Vogel H."/>
            <person name="Walters J."/>
            <person name="Waterhouse R.M."/>
            <person name="Ahn S.J."/>
            <person name="Almeida F.C."/>
            <person name="An C."/>
            <person name="Aqrawi P."/>
            <person name="Bretschneider A."/>
            <person name="Bryant W.B."/>
            <person name="Bucks S."/>
            <person name="Chao H."/>
            <person name="Chevignon G."/>
            <person name="Christen J.M."/>
            <person name="Clarke D.F."/>
            <person name="Dittmer N.T."/>
            <person name="Ferguson L.C.F."/>
            <person name="Garavelou S."/>
            <person name="Gordon K.H.J."/>
            <person name="Gunaratna R.T."/>
            <person name="Han Y."/>
            <person name="Hauser F."/>
            <person name="He Y."/>
            <person name="Heidel-Fischer H."/>
            <person name="Hirsh A."/>
            <person name="Hu Y."/>
            <person name="Jiang H."/>
            <person name="Kalra D."/>
            <person name="Klinner C."/>
            <person name="Konig C."/>
            <person name="Kovar C."/>
            <person name="Kroll A.R."/>
            <person name="Kuwar S.S."/>
            <person name="Lee S.L."/>
            <person name="Lehman R."/>
            <person name="Li K."/>
            <person name="Li Z."/>
            <person name="Liang H."/>
            <person name="Lovelace S."/>
            <person name="Lu Z."/>
            <person name="Mansfield J.H."/>
            <person name="McCulloch K.J."/>
            <person name="Mathew T."/>
            <person name="Morton B."/>
            <person name="Muzny D.M."/>
            <person name="Neunemann D."/>
            <person name="Ongeri F."/>
            <person name="Pauchet Y."/>
            <person name="Pu L.L."/>
            <person name="Pyrousis I."/>
            <person name="Rao X.J."/>
            <person name="Redding A."/>
            <person name="Roesel C."/>
            <person name="Sanchez-Gracia A."/>
            <person name="Schaack S."/>
            <person name="Shukla A."/>
            <person name="Tetreau G."/>
            <person name="Wang Y."/>
            <person name="Xiong G.H."/>
            <person name="Traut W."/>
            <person name="Walsh T.K."/>
            <person name="Worley K.C."/>
            <person name="Wu D."/>
            <person name="Wu W."/>
            <person name="Wu Y.Q."/>
            <person name="Zhang X."/>
            <person name="Zou Z."/>
            <person name="Zucker H."/>
            <person name="Briscoe A.D."/>
            <person name="Burmester T."/>
            <person name="Clem R.J."/>
            <person name="Feyereisen R."/>
            <person name="Grimmelikhuijzen C.J.P."/>
            <person name="Hamodrakas S.J."/>
            <person name="Hansson B.S."/>
            <person name="Huguet E."/>
            <person name="Jermiin L.S."/>
            <person name="Lan Q."/>
            <person name="Lehman H.K."/>
            <person name="Lorenzen M."/>
            <person name="Merzendorfer H."/>
            <person name="Michalopoulos I."/>
            <person name="Morton D.B."/>
            <person name="Muthukrishnan S."/>
            <person name="Oakeshott J.G."/>
            <person name="Palmer W."/>
            <person name="Park Y."/>
            <person name="Passarelli A.L."/>
            <person name="Rozas J."/>
            <person name="Schwartz L.M."/>
            <person name="Smith W."/>
            <person name="Southgate A."/>
            <person name="Vilcinskas A."/>
            <person name="Vogt R."/>
            <person name="Wang P."/>
            <person name="Werren J."/>
            <person name="Yu X.Q."/>
            <person name="Zhou J.J."/>
            <person name="Brown S.J."/>
            <person name="Scherer S.E."/>
            <person name="Richards S."/>
            <person name="Blissard G.W."/>
        </authorList>
    </citation>
    <scope>NUCLEOTIDE SEQUENCE</scope>
</reference>
<gene>
    <name evidence="2" type="ORF">O3G_MSEX006902</name>
</gene>
<dbReference type="PANTHER" id="PTHR21398">
    <property type="entry name" value="AGAP007094-PA"/>
    <property type="match status" value="1"/>
</dbReference>
<keyword evidence="1" id="KW-0472">Membrane</keyword>
<dbReference type="PANTHER" id="PTHR21398:SF6">
    <property type="entry name" value="AGAP007094-PA"/>
    <property type="match status" value="1"/>
</dbReference>
<evidence type="ECO:0000313" key="2">
    <source>
        <dbReference type="EMBL" id="KAG6451066.1"/>
    </source>
</evidence>
<reference evidence="2" key="2">
    <citation type="submission" date="2020-12" db="EMBL/GenBank/DDBJ databases">
        <authorList>
            <person name="Kanost M."/>
        </authorList>
    </citation>
    <scope>NUCLEOTIDE SEQUENCE</scope>
</reference>
<accession>A0A921Z418</accession>
<evidence type="ECO:0000256" key="1">
    <source>
        <dbReference type="SAM" id="Phobius"/>
    </source>
</evidence>
<name>A0A921Z418_MANSE</name>
<dbReference type="SMART" id="SM00718">
    <property type="entry name" value="DM4_12"/>
    <property type="match status" value="1"/>
</dbReference>
<dbReference type="InterPro" id="IPR006631">
    <property type="entry name" value="DM4_12"/>
</dbReference>
<evidence type="ECO:0000313" key="3">
    <source>
        <dbReference type="Proteomes" id="UP000791440"/>
    </source>
</evidence>
<proteinExistence type="predicted"/>
<sequence>MNKFYQVVTLCYIGLIAFLLIDVGANDKVLHRPKRFLSFNNITRFFLRVNFKANMVPWNQIFAQALGFRINWDDPPDSFHPYHHLYRRDVYKNLEIVLDRNGLNGFHCVRRAICEMETSESAEIYHKILKMVFRQQSSATDKWHNKTDKDCSVSVSSCPFSLLEVAQYTDII</sequence>